<evidence type="ECO:0000313" key="1">
    <source>
        <dbReference type="EMBL" id="KAJ8112616.1"/>
    </source>
</evidence>
<reference evidence="1" key="1">
    <citation type="submission" date="2022-11" db="EMBL/GenBank/DDBJ databases">
        <title>Genome Sequence of Boeremia exigua.</title>
        <authorList>
            <person name="Buettner E."/>
        </authorList>
    </citation>
    <scope>NUCLEOTIDE SEQUENCE</scope>
    <source>
        <strain evidence="1">CU02</strain>
    </source>
</reference>
<protein>
    <submittedName>
        <fullName evidence="1">Uncharacterized protein</fullName>
    </submittedName>
</protein>
<comment type="caution">
    <text evidence="1">The sequence shown here is derived from an EMBL/GenBank/DDBJ whole genome shotgun (WGS) entry which is preliminary data.</text>
</comment>
<proteinExistence type="predicted"/>
<gene>
    <name evidence="1" type="ORF">OPT61_g5060</name>
</gene>
<dbReference type="EMBL" id="JAPHNI010000311">
    <property type="protein sequence ID" value="KAJ8112616.1"/>
    <property type="molecule type" value="Genomic_DNA"/>
</dbReference>
<keyword evidence="2" id="KW-1185">Reference proteome</keyword>
<sequence length="681" mass="76714">MQANTSDDDEVLGSPIPTAANSDAHVASIRACENCRTRKRYSERKIDLIEDRLGTITKLLKELLKTNGTVARTCQEPASDTHNVVRTTSAASSPNLSKSVVGPGVEGESSLSAHSIFVNEFLRDFVQPDPEIRRTLEDLSNIVSDSRQQGLSGESPQTNVVLRSRVQQKRTDLPPFPKVAALIRLAKAQRLAGSGWVYEYITMKSFGDLCLEVYYSDEPSLFDCVSVYAGLFSLFWDYACMDELPDIEKEQSMEYCRRCQDSLEIGLAGLPLQLPTSSNVVASLLFACFYAIGCSKPLLCWSLASKASEICQTLGYHRKTVARIANPESSSYTQFLFWTTYSVDKTLSLRLGRASTIPNWEISIGPPDLSNADQDPVLAYFVLWIKLARIQGNIYEMLYSPESMLLSVSDRQSRVDLLRKDLDGLDKETQDTMKDWYKISKMNSGENLMEFYATSDAVLRLSLLTHVCRAAPRADDSPTTFDPYCVEVARATMEKHHDCMAIIRKRNNVYFSTYVHWTLLFAPFVPFIVIFCNVMETQDQMDLARLDAFVQSIQPASTVSAPAARMHRLFQVLQKIATRYITLALEADAEEARFPETNAQLAAIGLPHARAYSTSRQHEQSSNYCDEMDTQLLYEPNNPEIANNEPHFRRSSVNSLFWMGNGAQLENWFYDNQMSMDSLQL</sequence>
<organism evidence="1 2">
    <name type="scientific">Boeremia exigua</name>
    <dbReference type="NCBI Taxonomy" id="749465"/>
    <lineage>
        <taxon>Eukaryota</taxon>
        <taxon>Fungi</taxon>
        <taxon>Dikarya</taxon>
        <taxon>Ascomycota</taxon>
        <taxon>Pezizomycotina</taxon>
        <taxon>Dothideomycetes</taxon>
        <taxon>Pleosporomycetidae</taxon>
        <taxon>Pleosporales</taxon>
        <taxon>Pleosporineae</taxon>
        <taxon>Didymellaceae</taxon>
        <taxon>Boeremia</taxon>
    </lineage>
</organism>
<evidence type="ECO:0000313" key="2">
    <source>
        <dbReference type="Proteomes" id="UP001153331"/>
    </source>
</evidence>
<dbReference type="Proteomes" id="UP001153331">
    <property type="component" value="Unassembled WGS sequence"/>
</dbReference>
<name>A0ACC2IBQ3_9PLEO</name>
<accession>A0ACC2IBQ3</accession>